<dbReference type="InterPro" id="IPR036412">
    <property type="entry name" value="HAD-like_sf"/>
</dbReference>
<dbReference type="SFLD" id="SFLDG01138">
    <property type="entry name" value="C1.6.2:_Deoxy-d-mannose-octulo"/>
    <property type="match status" value="1"/>
</dbReference>
<dbReference type="NCBIfam" id="TIGR01670">
    <property type="entry name" value="KdsC-phosphatas"/>
    <property type="match status" value="1"/>
</dbReference>
<protein>
    <submittedName>
        <fullName evidence="7">HAD hydrolase family protein</fullName>
    </submittedName>
</protein>
<dbReference type="InterPro" id="IPR010023">
    <property type="entry name" value="KdsC_fam"/>
</dbReference>
<evidence type="ECO:0000256" key="2">
    <source>
        <dbReference type="ARBA" id="ARBA00005893"/>
    </source>
</evidence>
<dbReference type="RefSeq" id="WP_206712643.1">
    <property type="nucleotide sequence ID" value="NZ_CP071091.1"/>
</dbReference>
<evidence type="ECO:0000256" key="5">
    <source>
        <dbReference type="ARBA" id="ARBA00022801"/>
    </source>
</evidence>
<proteinExistence type="inferred from homology"/>
<keyword evidence="8" id="KW-1185">Reference proteome</keyword>
<name>A0ABX7MWS6_9BACT</name>
<dbReference type="PANTHER" id="PTHR21485">
    <property type="entry name" value="HAD SUPERFAMILY MEMBERS CMAS AND KDSC"/>
    <property type="match status" value="1"/>
</dbReference>
<keyword evidence="6" id="KW-0460">Magnesium</keyword>
<organism evidence="7 8">
    <name type="scientific">Myxococcus landrumensis</name>
    <dbReference type="NCBI Taxonomy" id="2813577"/>
    <lineage>
        <taxon>Bacteria</taxon>
        <taxon>Pseudomonadati</taxon>
        <taxon>Myxococcota</taxon>
        <taxon>Myxococcia</taxon>
        <taxon>Myxococcales</taxon>
        <taxon>Cystobacterineae</taxon>
        <taxon>Myxococcaceae</taxon>
        <taxon>Myxococcus</taxon>
    </lineage>
</organism>
<dbReference type="GO" id="GO:0016787">
    <property type="term" value="F:hydrolase activity"/>
    <property type="evidence" value="ECO:0007669"/>
    <property type="project" value="UniProtKB-KW"/>
</dbReference>
<evidence type="ECO:0000256" key="6">
    <source>
        <dbReference type="ARBA" id="ARBA00022842"/>
    </source>
</evidence>
<dbReference type="SFLD" id="SFLDG01136">
    <property type="entry name" value="C1.6:_Phosphoserine_Phosphatas"/>
    <property type="match status" value="1"/>
</dbReference>
<dbReference type="PANTHER" id="PTHR21485:SF3">
    <property type="entry name" value="N-ACYLNEURAMINATE CYTIDYLYLTRANSFERASE"/>
    <property type="match status" value="1"/>
</dbReference>
<dbReference type="Gene3D" id="3.40.50.1000">
    <property type="entry name" value="HAD superfamily/HAD-like"/>
    <property type="match status" value="1"/>
</dbReference>
<evidence type="ECO:0000313" key="7">
    <source>
        <dbReference type="EMBL" id="QSQ10880.1"/>
    </source>
</evidence>
<accession>A0ABX7MWS6</accession>
<dbReference type="Proteomes" id="UP000663090">
    <property type="component" value="Chromosome"/>
</dbReference>
<dbReference type="InterPro" id="IPR023214">
    <property type="entry name" value="HAD_sf"/>
</dbReference>
<dbReference type="EMBL" id="CP071091">
    <property type="protein sequence ID" value="QSQ10880.1"/>
    <property type="molecule type" value="Genomic_DNA"/>
</dbReference>
<comment type="similarity">
    <text evidence="2">Belongs to the KdsC family.</text>
</comment>
<evidence type="ECO:0000313" key="8">
    <source>
        <dbReference type="Proteomes" id="UP000663090"/>
    </source>
</evidence>
<evidence type="ECO:0000256" key="1">
    <source>
        <dbReference type="ARBA" id="ARBA00001946"/>
    </source>
</evidence>
<dbReference type="SUPFAM" id="SSF56784">
    <property type="entry name" value="HAD-like"/>
    <property type="match status" value="1"/>
</dbReference>
<dbReference type="InterPro" id="IPR050793">
    <property type="entry name" value="CMP-NeuNAc_synthase"/>
</dbReference>
<keyword evidence="5 7" id="KW-0378">Hydrolase</keyword>
<gene>
    <name evidence="7" type="ORF">JY572_20850</name>
</gene>
<comment type="subunit">
    <text evidence="3">Homotetramer.</text>
</comment>
<evidence type="ECO:0000256" key="3">
    <source>
        <dbReference type="ARBA" id="ARBA00011881"/>
    </source>
</evidence>
<dbReference type="Pfam" id="PF08282">
    <property type="entry name" value="Hydrolase_3"/>
    <property type="match status" value="1"/>
</dbReference>
<sequence length="193" mass="20631">MPTEALSKPGKEELTSRAARVRLLVFDVDGVLTDGGLYYGDGGELMKRFDVKDGHALVMARLSGLPAAILTARTSGIVEARGRELGLAAVFQGRKDKGVALDELLRQLDVPPDECAYMGDDHNDLAPLSKVGLSACPADAVPEVRQEVHFVTHSPGGRGAARELVELVLKSRGRWDEAVGLMRGTDGRSAQRG</sequence>
<keyword evidence="4" id="KW-0479">Metal-binding</keyword>
<evidence type="ECO:0000256" key="4">
    <source>
        <dbReference type="ARBA" id="ARBA00022723"/>
    </source>
</evidence>
<dbReference type="PIRSF" id="PIRSF006118">
    <property type="entry name" value="KDO8-P_Ptase"/>
    <property type="match status" value="1"/>
</dbReference>
<reference evidence="7 8" key="1">
    <citation type="submission" date="2021-02" db="EMBL/GenBank/DDBJ databases">
        <title>De Novo genome assembly of isolated myxobacteria.</title>
        <authorList>
            <person name="Stevens D.C."/>
        </authorList>
    </citation>
    <scope>NUCLEOTIDE SEQUENCE [LARGE SCALE GENOMIC DNA]</scope>
    <source>
        <strain evidence="7 8">SCHIC003</strain>
    </source>
</reference>
<comment type="cofactor">
    <cofactor evidence="1">
        <name>Mg(2+)</name>
        <dbReference type="ChEBI" id="CHEBI:18420"/>
    </cofactor>
</comment>
<dbReference type="SFLD" id="SFLDS00003">
    <property type="entry name" value="Haloacid_Dehalogenase"/>
    <property type="match status" value="1"/>
</dbReference>